<feature type="chain" id="PRO_5038909647" evidence="4">
    <location>
        <begin position="28"/>
        <end position="320"/>
    </location>
</feature>
<dbReference type="Proteomes" id="UP000824102">
    <property type="component" value="Unassembled WGS sequence"/>
</dbReference>
<dbReference type="PROSITE" id="PS51257">
    <property type="entry name" value="PROKAR_LIPOPROTEIN"/>
    <property type="match status" value="1"/>
</dbReference>
<keyword evidence="3 4" id="KW-0732">Signal</keyword>
<dbReference type="AlphaFoldDB" id="A0A9D2G4H3"/>
<dbReference type="InterPro" id="IPR050492">
    <property type="entry name" value="Bact_metal-bind_prot9"/>
</dbReference>
<evidence type="ECO:0000256" key="3">
    <source>
        <dbReference type="ARBA" id="ARBA00022729"/>
    </source>
</evidence>
<dbReference type="EMBL" id="DXBB01000028">
    <property type="protein sequence ID" value="HIZ72195.1"/>
    <property type="molecule type" value="Genomic_DNA"/>
</dbReference>
<gene>
    <name evidence="5" type="ORF">H9964_01280</name>
</gene>
<dbReference type="InterPro" id="IPR006127">
    <property type="entry name" value="ZnuA-like"/>
</dbReference>
<dbReference type="Gene3D" id="3.40.50.1980">
    <property type="entry name" value="Nitrogenase molybdenum iron protein domain"/>
    <property type="match status" value="2"/>
</dbReference>
<comment type="caution">
    <text evidence="5">The sequence shown here is derived from an EMBL/GenBank/DDBJ whole genome shotgun (WGS) entry which is preliminary data.</text>
</comment>
<name>A0A9D2G4H3_9FIRM</name>
<dbReference type="GO" id="GO:0046872">
    <property type="term" value="F:metal ion binding"/>
    <property type="evidence" value="ECO:0007669"/>
    <property type="project" value="InterPro"/>
</dbReference>
<dbReference type="SUPFAM" id="SSF53807">
    <property type="entry name" value="Helical backbone' metal receptor"/>
    <property type="match status" value="1"/>
</dbReference>
<proteinExistence type="inferred from homology"/>
<dbReference type="GO" id="GO:0030001">
    <property type="term" value="P:metal ion transport"/>
    <property type="evidence" value="ECO:0007669"/>
    <property type="project" value="InterPro"/>
</dbReference>
<protein>
    <submittedName>
        <fullName evidence="5">Metal ABC transporter substrate-binding protein</fullName>
    </submittedName>
</protein>
<sequence>MKALKKTLCAIFAVLTALTLILTGACANSQNSGKIQIVCTIFPQYDWVRELTDGAENVEVTLLEDSGADLHNFQPSAADKVAILNADLFVYIGGESDEWAKTLLKNADREVRSLDLLDALGDRALPEEEGIQDSGEHDHDHDEIDEHIWLSLKNAEMLVSAIADELCAVDEENASLYQSNAASYLAELSSLDEAYEETVASAARTVLVFADRYPFRYLAHDYGLTCYAAFSGCSAESEASFATILALVKHVEENALPYVMVLENSTHGIAEQVIENTTSKDQSILALNSLQSVDRKAIEEGATYLSLMQEDLAVLQTALN</sequence>
<feature type="signal peptide" evidence="4">
    <location>
        <begin position="1"/>
        <end position="27"/>
    </location>
</feature>
<comment type="similarity">
    <text evidence="1">Belongs to the bacterial solute-binding protein 9 family.</text>
</comment>
<keyword evidence="2" id="KW-0813">Transport</keyword>
<reference evidence="5" key="1">
    <citation type="journal article" date="2021" name="PeerJ">
        <title>Extensive microbial diversity within the chicken gut microbiome revealed by metagenomics and culture.</title>
        <authorList>
            <person name="Gilroy R."/>
            <person name="Ravi A."/>
            <person name="Getino M."/>
            <person name="Pursley I."/>
            <person name="Horton D.L."/>
            <person name="Alikhan N.F."/>
            <person name="Baker D."/>
            <person name="Gharbi K."/>
            <person name="Hall N."/>
            <person name="Watson M."/>
            <person name="Adriaenssens E.M."/>
            <person name="Foster-Nyarko E."/>
            <person name="Jarju S."/>
            <person name="Secka A."/>
            <person name="Antonio M."/>
            <person name="Oren A."/>
            <person name="Chaudhuri R.R."/>
            <person name="La Ragione R."/>
            <person name="Hildebrand F."/>
            <person name="Pallen M.J."/>
        </authorList>
    </citation>
    <scope>NUCLEOTIDE SEQUENCE</scope>
    <source>
        <strain evidence="5">ChiW7-2402</strain>
    </source>
</reference>
<evidence type="ECO:0000256" key="1">
    <source>
        <dbReference type="ARBA" id="ARBA00011028"/>
    </source>
</evidence>
<dbReference type="PANTHER" id="PTHR42953:SF3">
    <property type="entry name" value="HIGH-AFFINITY ZINC UPTAKE SYSTEM PROTEIN ZNUA"/>
    <property type="match status" value="1"/>
</dbReference>
<evidence type="ECO:0000313" key="5">
    <source>
        <dbReference type="EMBL" id="HIZ72195.1"/>
    </source>
</evidence>
<evidence type="ECO:0000313" key="6">
    <source>
        <dbReference type="Proteomes" id="UP000824102"/>
    </source>
</evidence>
<evidence type="ECO:0000256" key="4">
    <source>
        <dbReference type="SAM" id="SignalP"/>
    </source>
</evidence>
<reference evidence="5" key="2">
    <citation type="submission" date="2021-04" db="EMBL/GenBank/DDBJ databases">
        <authorList>
            <person name="Gilroy R."/>
        </authorList>
    </citation>
    <scope>NUCLEOTIDE SEQUENCE</scope>
    <source>
        <strain evidence="5">ChiW7-2402</strain>
    </source>
</reference>
<evidence type="ECO:0000256" key="2">
    <source>
        <dbReference type="ARBA" id="ARBA00022448"/>
    </source>
</evidence>
<accession>A0A9D2G4H3</accession>
<dbReference type="PANTHER" id="PTHR42953">
    <property type="entry name" value="HIGH-AFFINITY ZINC UPTAKE SYSTEM PROTEIN ZNUA-RELATED"/>
    <property type="match status" value="1"/>
</dbReference>
<organism evidence="5 6">
    <name type="scientific">Candidatus Gallimonas intestinavium</name>
    <dbReference type="NCBI Taxonomy" id="2838603"/>
    <lineage>
        <taxon>Bacteria</taxon>
        <taxon>Bacillati</taxon>
        <taxon>Bacillota</taxon>
        <taxon>Clostridia</taxon>
        <taxon>Candidatus Gallimonas</taxon>
    </lineage>
</organism>
<dbReference type="Pfam" id="PF01297">
    <property type="entry name" value="ZnuA"/>
    <property type="match status" value="1"/>
</dbReference>